<dbReference type="Proteomes" id="UP000823388">
    <property type="component" value="Chromosome 5K"/>
</dbReference>
<feature type="compositionally biased region" description="Basic residues" evidence="1">
    <location>
        <begin position="182"/>
        <end position="198"/>
    </location>
</feature>
<evidence type="ECO:0000256" key="1">
    <source>
        <dbReference type="SAM" id="MobiDB-lite"/>
    </source>
</evidence>
<dbReference type="EMBL" id="CM029045">
    <property type="protein sequence ID" value="KAG2599717.1"/>
    <property type="molecule type" value="Genomic_DNA"/>
</dbReference>
<organism evidence="2 3">
    <name type="scientific">Panicum virgatum</name>
    <name type="common">Blackwell switchgrass</name>
    <dbReference type="NCBI Taxonomy" id="38727"/>
    <lineage>
        <taxon>Eukaryota</taxon>
        <taxon>Viridiplantae</taxon>
        <taxon>Streptophyta</taxon>
        <taxon>Embryophyta</taxon>
        <taxon>Tracheophyta</taxon>
        <taxon>Spermatophyta</taxon>
        <taxon>Magnoliopsida</taxon>
        <taxon>Liliopsida</taxon>
        <taxon>Poales</taxon>
        <taxon>Poaceae</taxon>
        <taxon>PACMAD clade</taxon>
        <taxon>Panicoideae</taxon>
        <taxon>Panicodae</taxon>
        <taxon>Paniceae</taxon>
        <taxon>Panicinae</taxon>
        <taxon>Panicum</taxon>
        <taxon>Panicum sect. Hiantes</taxon>
    </lineage>
</organism>
<name>A0A8T0SNJ8_PANVG</name>
<feature type="region of interest" description="Disordered" evidence="1">
    <location>
        <begin position="35"/>
        <end position="64"/>
    </location>
</feature>
<proteinExistence type="predicted"/>
<accession>A0A8T0SNJ8</accession>
<feature type="compositionally biased region" description="Low complexity" evidence="1">
    <location>
        <begin position="39"/>
        <end position="50"/>
    </location>
</feature>
<dbReference type="AlphaFoldDB" id="A0A8T0SNJ8"/>
<feature type="compositionally biased region" description="Low complexity" evidence="1">
    <location>
        <begin position="247"/>
        <end position="256"/>
    </location>
</feature>
<feature type="compositionally biased region" description="Low complexity" evidence="1">
    <location>
        <begin position="268"/>
        <end position="281"/>
    </location>
</feature>
<evidence type="ECO:0000313" key="2">
    <source>
        <dbReference type="EMBL" id="KAG2599717.1"/>
    </source>
</evidence>
<evidence type="ECO:0000313" key="3">
    <source>
        <dbReference type="Proteomes" id="UP000823388"/>
    </source>
</evidence>
<comment type="caution">
    <text evidence="2">The sequence shown here is derived from an EMBL/GenBank/DDBJ whole genome shotgun (WGS) entry which is preliminary data.</text>
</comment>
<gene>
    <name evidence="2" type="ORF">PVAP13_5KG435707</name>
</gene>
<feature type="region of interest" description="Disordered" evidence="1">
    <location>
        <begin position="232"/>
        <end position="281"/>
    </location>
</feature>
<protein>
    <submittedName>
        <fullName evidence="2">Uncharacterized protein</fullName>
    </submittedName>
</protein>
<keyword evidence="3" id="KW-1185">Reference proteome</keyword>
<reference evidence="2" key="1">
    <citation type="submission" date="2020-05" db="EMBL/GenBank/DDBJ databases">
        <title>WGS assembly of Panicum virgatum.</title>
        <authorList>
            <person name="Lovell J.T."/>
            <person name="Jenkins J."/>
            <person name="Shu S."/>
            <person name="Juenger T.E."/>
            <person name="Schmutz J."/>
        </authorList>
    </citation>
    <scope>NUCLEOTIDE SEQUENCE</scope>
    <source>
        <strain evidence="2">AP13</strain>
    </source>
</reference>
<sequence>MPLLLTLPNRSVKAYGEKTKIPLRHLIPRCQQLRTQGEARAAARGGASPSADPPRRELPVARGGPCSRAWRGACTRGAHASSARERCPRVLGSRRLWRSCPAPATAPPLHPASAPPPPRLAARSSPACARPAPAAAGLSRTAPARTGGGRPLLCSLRGQAGGVHASARGRRQRARAGAASARGRRRRARAAGGARRRASAGAQRVRAALGRRPSPLPEHRAALLAPSPARGPACLASHGQRSGLRGGLPRLRGAARPARRVRRGGGRPAAEGGRRVAAAAR</sequence>
<feature type="region of interest" description="Disordered" evidence="1">
    <location>
        <begin position="102"/>
        <end position="201"/>
    </location>
</feature>
<feature type="compositionally biased region" description="Pro residues" evidence="1">
    <location>
        <begin position="104"/>
        <end position="119"/>
    </location>
</feature>
<feature type="compositionally biased region" description="Low complexity" evidence="1">
    <location>
        <begin position="120"/>
        <end position="140"/>
    </location>
</feature>